<feature type="compositionally biased region" description="Polar residues" evidence="1">
    <location>
        <begin position="1102"/>
        <end position="1112"/>
    </location>
</feature>
<gene>
    <name evidence="2" type="ORF">TsocGM_02995</name>
</gene>
<feature type="region of interest" description="Disordered" evidence="1">
    <location>
        <begin position="1096"/>
        <end position="1118"/>
    </location>
</feature>
<reference evidence="2 3" key="1">
    <citation type="submission" date="2018-12" db="EMBL/GenBank/DDBJ databases">
        <authorList>
            <person name="Toschakov S.V."/>
        </authorList>
    </citation>
    <scope>NUCLEOTIDE SEQUENCE [LARGE SCALE GENOMIC DNA]</scope>
    <source>
        <strain evidence="2 3">GM2012</strain>
    </source>
</reference>
<dbReference type="AlphaFoldDB" id="A0A432MR11"/>
<keyword evidence="3" id="KW-1185">Reference proteome</keyword>
<proteinExistence type="predicted"/>
<name>A0A432MR11_9BACT</name>
<dbReference type="OrthoDB" id="167038at2"/>
<dbReference type="Proteomes" id="UP000280296">
    <property type="component" value="Unassembled WGS sequence"/>
</dbReference>
<dbReference type="EMBL" id="RYZH01000003">
    <property type="protein sequence ID" value="RUL89388.1"/>
    <property type="molecule type" value="Genomic_DNA"/>
</dbReference>
<evidence type="ECO:0000256" key="1">
    <source>
        <dbReference type="SAM" id="MobiDB-lite"/>
    </source>
</evidence>
<evidence type="ECO:0000313" key="3">
    <source>
        <dbReference type="Proteomes" id="UP000280296"/>
    </source>
</evidence>
<comment type="caution">
    <text evidence="2">The sequence shown here is derived from an EMBL/GenBank/DDBJ whole genome shotgun (WGS) entry which is preliminary data.</text>
</comment>
<dbReference type="RefSeq" id="WP_126723825.1">
    <property type="nucleotide sequence ID" value="NZ_RYZH01000003.1"/>
</dbReference>
<reference evidence="2 3" key="2">
    <citation type="submission" date="2019-01" db="EMBL/GenBank/DDBJ databases">
        <title>Tautonia sociabilis, a novel thermotolerant planctomycete of Isosphaeraceae family, isolated from a 4000 m deep subterranean habitat.</title>
        <authorList>
            <person name="Kovaleva O.L."/>
            <person name="Elcheninov A.G."/>
            <person name="Van Heerden E."/>
            <person name="Toshchakov S.V."/>
            <person name="Novikov A."/>
            <person name="Bonch-Osmolovskaya E.A."/>
            <person name="Kublanov I.V."/>
        </authorList>
    </citation>
    <scope>NUCLEOTIDE SEQUENCE [LARGE SCALE GENOMIC DNA]</scope>
    <source>
        <strain evidence="2 3">GM2012</strain>
    </source>
</reference>
<evidence type="ECO:0000313" key="2">
    <source>
        <dbReference type="EMBL" id="RUL89388.1"/>
    </source>
</evidence>
<accession>A0A432MR11</accession>
<sequence>MEQIYYTQCPMGYGLGASNGFQIKRIGAGYPASGDVRHLAFRAFLPGSNGKVMAPGTLRYRRVGTVAEVAWLEPRAREYETERGQWGRPGGHFAHGIRLDPDEFEAIAHWPAGLFGLPLWRRSDPEPSRGRRPDDLVIGRDSLAVPPDFEHVAPLVDLDPDSLALLLAAVAEAVRSNRALFLIDAPDRLGPRIAALTFAFPSALRGELTLSTYHDRPEELSGFRIQGTVPSPLLNRAVLAGLGPIADLAAGRFEPATPPPSWARSLAAWLTRREPGDADDWTATEARCRLARLPDDPAVLWSDAWLDGLIHQAEALRSPGSASSPGFDWARLSRQASWADAAGLSSELADACDPSWWENAPRDLDRNREAKIAFWTLALSSSTWPRSSLEEAAHWGVVASRFWSRGDPTFRSRVLARTLRQISPVSQRSRFLDGLIRSSPAEEAHEALDWLDRSGGGDPEVLLPLRARLGVRLLREQRRADALESVVRAAIDRVRSLPATLDLIADEAGASPEARPIVEFVCGEIEHAPPEARSAFERWALARTGLGGQNWLAPAVRLLLATEIRRPDWDALRDRTPEALRPRLATVCLAVASGPDASPVAYSWAVESLVLRLSTPDRPESPEWVDRYLDRIGSPLRLARRLVELGEPLSSWIETAERAGGLSSRSLDRIADAEVLARLIIGPPEYPGLDLLQRLPSDDRAPVLGLLLDRLAGGSFEASGPILERCVLAWPGAFDAGSEGLPPLSGPLSGLLLPFLREPAAWADRVDQLRGLLGVADSEGPNWPPDGIASAIAVECCRWADEPEHSWAIRSFLLRDPRRYRALAPDLRRELLEEPVRRAGEVSQRWSLTLDKGEHSARFFEALLNACDGPRLAEVVPTFARELRTLGPIHWWHSGPKDGKISDARAAFARLVPMAPIPSSREVPSVEAWLLGREPTPAFSSVRNEPDFPLEFVDPVPVPKPTAVTPGNELSSIAQLRWGCIRALTEFHWKGKTDEARWKDLSRWKSVDPSKPDTIPTDVPRVWELDEPDRAAFVAWLILALKHPGRGTIQLESMARWIVKKLGLPSGTAISRALDAIASTGVPVPEDRRRFHRDLSHEMSLQKPNTESTPSVSPDLLS</sequence>
<protein>
    <submittedName>
        <fullName evidence="2">Uncharacterized protein</fullName>
    </submittedName>
</protein>
<organism evidence="2 3">
    <name type="scientific">Tautonia sociabilis</name>
    <dbReference type="NCBI Taxonomy" id="2080755"/>
    <lineage>
        <taxon>Bacteria</taxon>
        <taxon>Pseudomonadati</taxon>
        <taxon>Planctomycetota</taxon>
        <taxon>Planctomycetia</taxon>
        <taxon>Isosphaerales</taxon>
        <taxon>Isosphaeraceae</taxon>
        <taxon>Tautonia</taxon>
    </lineage>
</organism>